<comment type="caution">
    <text evidence="4">The sequence shown here is derived from an EMBL/GenBank/DDBJ whole genome shotgun (WGS) entry which is preliminary data.</text>
</comment>
<evidence type="ECO:0000256" key="2">
    <source>
        <dbReference type="SAM" id="Phobius"/>
    </source>
</evidence>
<evidence type="ECO:0000259" key="3">
    <source>
        <dbReference type="Pfam" id="PF13490"/>
    </source>
</evidence>
<organism evidence="4">
    <name type="scientific">bioreactor metagenome</name>
    <dbReference type="NCBI Taxonomy" id="1076179"/>
    <lineage>
        <taxon>unclassified sequences</taxon>
        <taxon>metagenomes</taxon>
        <taxon>ecological metagenomes</taxon>
    </lineage>
</organism>
<dbReference type="Pfam" id="PF13490">
    <property type="entry name" value="zf-HC2"/>
    <property type="match status" value="1"/>
</dbReference>
<protein>
    <recommendedName>
        <fullName evidence="3">Putative zinc-finger domain-containing protein</fullName>
    </recommendedName>
</protein>
<dbReference type="InterPro" id="IPR041916">
    <property type="entry name" value="Anti_sigma_zinc_sf"/>
</dbReference>
<feature type="domain" description="Putative zinc-finger" evidence="3">
    <location>
        <begin position="4"/>
        <end position="38"/>
    </location>
</feature>
<dbReference type="AlphaFoldDB" id="A0A644WHD2"/>
<keyword evidence="2" id="KW-0472">Membrane</keyword>
<dbReference type="InterPro" id="IPR027383">
    <property type="entry name" value="Znf_put"/>
</dbReference>
<evidence type="ECO:0000313" key="4">
    <source>
        <dbReference type="EMBL" id="MPM02908.1"/>
    </source>
</evidence>
<feature type="compositionally biased region" description="Low complexity" evidence="1">
    <location>
        <begin position="123"/>
        <end position="140"/>
    </location>
</feature>
<gene>
    <name evidence="4" type="ORF">SDC9_49166</name>
</gene>
<feature type="compositionally biased region" description="Polar residues" evidence="1">
    <location>
        <begin position="148"/>
        <end position="170"/>
    </location>
</feature>
<feature type="region of interest" description="Disordered" evidence="1">
    <location>
        <begin position="123"/>
        <end position="246"/>
    </location>
</feature>
<keyword evidence="2" id="KW-0812">Transmembrane</keyword>
<name>A0A644WHD2_9ZZZZ</name>
<dbReference type="EMBL" id="VSSQ01000907">
    <property type="protein sequence ID" value="MPM02908.1"/>
    <property type="molecule type" value="Genomic_DNA"/>
</dbReference>
<feature type="transmembrane region" description="Helical" evidence="2">
    <location>
        <begin position="95"/>
        <end position="117"/>
    </location>
</feature>
<accession>A0A644WHD2</accession>
<dbReference type="Gene3D" id="1.10.10.1320">
    <property type="entry name" value="Anti-sigma factor, zinc-finger domain"/>
    <property type="match status" value="1"/>
</dbReference>
<sequence length="346" mass="35857">MADCERILDLLSAKIDGELSQAEEAKLAAHLEHCESCRLLAAELESIHAGLQSFAVPPPSGLTGSILGKMKEENNSRAEEKIVTLPPRRHTWRMWLSMAAAFLFIAAGIRFLPLAGIGGASSGSSMSVPSVPVPAPTVSDSQEKAFGSENTAENGALGSDSSAGSENTAENGALGSDSSAMEKETTAGGADTGSKYAASRSTVSDTAGAGAAPSEAPKSPEDSTATSDISENASENDGNPENEMTFQAISGGSRGEALTAQNAAQALLLFLYPEVEVNFAELTDEEGNFTGLSVSDQTGNSLCTLEYQGETEDSSAFLFQATKEGTEKSTLWQVTVTGGEVTEVLK</sequence>
<feature type="compositionally biased region" description="Polar residues" evidence="1">
    <location>
        <begin position="222"/>
        <end position="246"/>
    </location>
</feature>
<evidence type="ECO:0000256" key="1">
    <source>
        <dbReference type="SAM" id="MobiDB-lite"/>
    </source>
</evidence>
<keyword evidence="2" id="KW-1133">Transmembrane helix</keyword>
<proteinExistence type="predicted"/>
<reference evidence="4" key="1">
    <citation type="submission" date="2019-08" db="EMBL/GenBank/DDBJ databases">
        <authorList>
            <person name="Kucharzyk K."/>
            <person name="Murdoch R.W."/>
            <person name="Higgins S."/>
            <person name="Loffler F."/>
        </authorList>
    </citation>
    <scope>NUCLEOTIDE SEQUENCE</scope>
</reference>